<dbReference type="EMBL" id="CP155447">
    <property type="protein sequence ID" value="XBH05939.1"/>
    <property type="molecule type" value="Genomic_DNA"/>
</dbReference>
<organism evidence="1">
    <name type="scientific">Singulisphaera sp. Ch08</name>
    <dbReference type="NCBI Taxonomy" id="3120278"/>
    <lineage>
        <taxon>Bacteria</taxon>
        <taxon>Pseudomonadati</taxon>
        <taxon>Planctomycetota</taxon>
        <taxon>Planctomycetia</taxon>
        <taxon>Isosphaerales</taxon>
        <taxon>Isosphaeraceae</taxon>
        <taxon>Singulisphaera</taxon>
    </lineage>
</organism>
<dbReference type="AlphaFoldDB" id="A0AAU7CKW7"/>
<accession>A0AAU7CKW7</accession>
<sequence length="170" mass="19242">MSLRGWRQRRERRGLGIIFLIFSLVHTPLPQPDFHNIRHHDAPGEICDHHDHLLRWHPAAGLAQDVATLHWHWFLPTEDGAGSALPEQGPALHAHVADWLASTWDDGPRFVPDTHSQVLVRTSLCPQATLPPDLIDPWFSVLGPCRGFPYFSATTARPTSPIVLLERWLC</sequence>
<reference evidence="1" key="1">
    <citation type="submission" date="2024-05" db="EMBL/GenBank/DDBJ databases">
        <title>Planctomycetes of the genus Singulisphaera possess chitinolytic capabilities.</title>
        <authorList>
            <person name="Ivanova A."/>
        </authorList>
    </citation>
    <scope>NUCLEOTIDE SEQUENCE</scope>
    <source>
        <strain evidence="1">Ch08T</strain>
    </source>
</reference>
<name>A0AAU7CKW7_9BACT</name>
<evidence type="ECO:0000313" key="1">
    <source>
        <dbReference type="EMBL" id="XBH05939.1"/>
    </source>
</evidence>
<gene>
    <name evidence="1" type="ORF">V5E97_07875</name>
</gene>
<protein>
    <submittedName>
        <fullName evidence="1">Uncharacterized protein</fullName>
    </submittedName>
</protein>
<proteinExistence type="predicted"/>
<dbReference type="RefSeq" id="WP_406698790.1">
    <property type="nucleotide sequence ID" value="NZ_CP155447.1"/>
</dbReference>